<gene>
    <name evidence="1" type="ORF">S12H4_21007</name>
</gene>
<evidence type="ECO:0000313" key="1">
    <source>
        <dbReference type="EMBL" id="GAI79917.1"/>
    </source>
</evidence>
<proteinExistence type="predicted"/>
<dbReference type="EMBL" id="BARW01010738">
    <property type="protein sequence ID" value="GAI79917.1"/>
    <property type="molecule type" value="Genomic_DNA"/>
</dbReference>
<protein>
    <submittedName>
        <fullName evidence="1">Uncharacterized protein</fullName>
    </submittedName>
</protein>
<reference evidence="1" key="1">
    <citation type="journal article" date="2014" name="Front. Microbiol.">
        <title>High frequency of phylogenetically diverse reductive dehalogenase-homologous genes in deep subseafloor sedimentary metagenomes.</title>
        <authorList>
            <person name="Kawai M."/>
            <person name="Futagami T."/>
            <person name="Toyoda A."/>
            <person name="Takaki Y."/>
            <person name="Nishi S."/>
            <person name="Hori S."/>
            <person name="Arai W."/>
            <person name="Tsubouchi T."/>
            <person name="Morono Y."/>
            <person name="Uchiyama I."/>
            <person name="Ito T."/>
            <person name="Fujiyama A."/>
            <person name="Inagaki F."/>
            <person name="Takami H."/>
        </authorList>
    </citation>
    <scope>NUCLEOTIDE SEQUENCE</scope>
    <source>
        <strain evidence="1">Expedition CK06-06</strain>
    </source>
</reference>
<dbReference type="AlphaFoldDB" id="X1RGS4"/>
<organism evidence="1">
    <name type="scientific">marine sediment metagenome</name>
    <dbReference type="NCBI Taxonomy" id="412755"/>
    <lineage>
        <taxon>unclassified sequences</taxon>
        <taxon>metagenomes</taxon>
        <taxon>ecological metagenomes</taxon>
    </lineage>
</organism>
<sequence>MIEMYPKYKCFGCGNIWRSGEILVICPVCRGKGVKIKDGVDIKEVVEKIKGGDPKKIARRVKDKVKKNIKQIKTN</sequence>
<comment type="caution">
    <text evidence="1">The sequence shown here is derived from an EMBL/GenBank/DDBJ whole genome shotgun (WGS) entry which is preliminary data.</text>
</comment>
<name>X1RGS4_9ZZZZ</name>
<dbReference type="SUPFAM" id="SSF57802">
    <property type="entry name" value="Rubredoxin-like"/>
    <property type="match status" value="1"/>
</dbReference>
<accession>X1RGS4</accession>